<dbReference type="EMBL" id="FXWV01000003">
    <property type="protein sequence ID" value="SMR73152.1"/>
    <property type="molecule type" value="Genomic_DNA"/>
</dbReference>
<dbReference type="Pfam" id="PF07361">
    <property type="entry name" value="Cytochrom_B562"/>
    <property type="match status" value="1"/>
</dbReference>
<dbReference type="Proteomes" id="UP001159257">
    <property type="component" value="Unassembled WGS sequence"/>
</dbReference>
<comment type="similarity">
    <text evidence="1">Belongs to the cytochrome b562 family.</text>
</comment>
<name>A0ABY1RXX3_9GAMM</name>
<evidence type="ECO:0000256" key="1">
    <source>
        <dbReference type="ARBA" id="ARBA00005523"/>
    </source>
</evidence>
<organism evidence="3 4">
    <name type="scientific">Marinobacterium sediminicola</name>
    <dbReference type="NCBI Taxonomy" id="518898"/>
    <lineage>
        <taxon>Bacteria</taxon>
        <taxon>Pseudomonadati</taxon>
        <taxon>Pseudomonadota</taxon>
        <taxon>Gammaproteobacteria</taxon>
        <taxon>Oceanospirillales</taxon>
        <taxon>Oceanospirillaceae</taxon>
        <taxon>Marinobacterium</taxon>
    </lineage>
</organism>
<evidence type="ECO:0000256" key="2">
    <source>
        <dbReference type="ARBA" id="ARBA00022729"/>
    </source>
</evidence>
<evidence type="ECO:0000313" key="4">
    <source>
        <dbReference type="Proteomes" id="UP001159257"/>
    </source>
</evidence>
<comment type="caution">
    <text evidence="3">The sequence shown here is derived from an EMBL/GenBank/DDBJ whole genome shotgun (WGS) entry which is preliminary data.</text>
</comment>
<evidence type="ECO:0000313" key="3">
    <source>
        <dbReference type="EMBL" id="SMR73152.1"/>
    </source>
</evidence>
<protein>
    <submittedName>
        <fullName evidence="3">Cytochrome b562</fullName>
    </submittedName>
</protein>
<sequence>MLKTITTALLTTSLWVLPMTGSAHSNHCQDTQLGEQMESLKQQFKAYRQALSTTDWSQMRLAREEMLQLTHAAADEQPLKLHDLPVEQRPEMMQEYRQGLDQLTELLHQLAQAEQAQDADAASDLVGRIGQHSKQSHEALRKDCDD</sequence>
<dbReference type="SUPFAM" id="SSF47175">
    <property type="entry name" value="Cytochromes"/>
    <property type="match status" value="1"/>
</dbReference>
<accession>A0ABY1RXX3</accession>
<dbReference type="Gene3D" id="1.20.120.10">
    <property type="entry name" value="Cytochrome c/b562"/>
    <property type="match status" value="1"/>
</dbReference>
<keyword evidence="4" id="KW-1185">Reference proteome</keyword>
<keyword evidence="2" id="KW-0732">Signal</keyword>
<dbReference type="InterPro" id="IPR009155">
    <property type="entry name" value="Cyt_b562"/>
</dbReference>
<proteinExistence type="inferred from homology"/>
<dbReference type="RefSeq" id="WP_283401400.1">
    <property type="nucleotide sequence ID" value="NZ_BAAAEY010000003.1"/>
</dbReference>
<dbReference type="InterPro" id="IPR010980">
    <property type="entry name" value="Cyt_c/b562"/>
</dbReference>
<reference evidence="3 4" key="1">
    <citation type="submission" date="2017-05" db="EMBL/GenBank/DDBJ databases">
        <authorList>
            <person name="Varghese N."/>
            <person name="Submissions S."/>
        </authorList>
    </citation>
    <scope>NUCLEOTIDE SEQUENCE [LARGE SCALE GENOMIC DNA]</scope>
    <source>
        <strain evidence="3 4">CGMCC 1.7287</strain>
    </source>
</reference>
<gene>
    <name evidence="3" type="ORF">SAMN04487964_10393</name>
</gene>